<dbReference type="Proteomes" id="UP000693672">
    <property type="component" value="Unassembled WGS sequence"/>
</dbReference>
<gene>
    <name evidence="2" type="ORF">PAESOLCIP111_03998</name>
</gene>
<reference evidence="2" key="1">
    <citation type="submission" date="2021-06" db="EMBL/GenBank/DDBJ databases">
        <authorList>
            <person name="Criscuolo A."/>
        </authorList>
    </citation>
    <scope>NUCLEOTIDE SEQUENCE</scope>
    <source>
        <strain evidence="2">CIP111600</strain>
    </source>
</reference>
<accession>A0A916K3W7</accession>
<dbReference type="EMBL" id="CAJVAS010000019">
    <property type="protein sequence ID" value="CAG7638993.1"/>
    <property type="molecule type" value="Genomic_DNA"/>
</dbReference>
<evidence type="ECO:0000256" key="1">
    <source>
        <dbReference type="SAM" id="MobiDB-lite"/>
    </source>
</evidence>
<comment type="caution">
    <text evidence="2">The sequence shown here is derived from an EMBL/GenBank/DDBJ whole genome shotgun (WGS) entry which is preliminary data.</text>
</comment>
<sequence>MFNMGDEEHHRFEDAPNKISPAPNLKIQTNESRAVWRLLTNRTLLPRHLGRRAEKSALMRGHLFFEFVQFEHHVIKFTFAWLSGSDLEPILLIKFNGVW</sequence>
<dbReference type="AlphaFoldDB" id="A0A916K3W7"/>
<feature type="compositionally biased region" description="Basic and acidic residues" evidence="1">
    <location>
        <begin position="1"/>
        <end position="16"/>
    </location>
</feature>
<organism evidence="2 3">
    <name type="scientific">Paenibacillus solanacearum</name>
    <dbReference type="NCBI Taxonomy" id="2048548"/>
    <lineage>
        <taxon>Bacteria</taxon>
        <taxon>Bacillati</taxon>
        <taxon>Bacillota</taxon>
        <taxon>Bacilli</taxon>
        <taxon>Bacillales</taxon>
        <taxon>Paenibacillaceae</taxon>
        <taxon>Paenibacillus</taxon>
    </lineage>
</organism>
<feature type="region of interest" description="Disordered" evidence="1">
    <location>
        <begin position="1"/>
        <end position="24"/>
    </location>
</feature>
<name>A0A916K3W7_9BACL</name>
<keyword evidence="3" id="KW-1185">Reference proteome</keyword>
<protein>
    <submittedName>
        <fullName evidence="2">Uncharacterized protein</fullName>
    </submittedName>
</protein>
<evidence type="ECO:0000313" key="2">
    <source>
        <dbReference type="EMBL" id="CAG7638993.1"/>
    </source>
</evidence>
<proteinExistence type="predicted"/>
<evidence type="ECO:0000313" key="3">
    <source>
        <dbReference type="Proteomes" id="UP000693672"/>
    </source>
</evidence>